<evidence type="ECO:0000256" key="2">
    <source>
        <dbReference type="ARBA" id="ARBA00004370"/>
    </source>
</evidence>
<evidence type="ECO:0000256" key="8">
    <source>
        <dbReference type="ARBA" id="ARBA00022989"/>
    </source>
</evidence>
<keyword evidence="6 11" id="KW-0812">Transmembrane</keyword>
<name>A0ABS8TYZ4_9SPHI</name>
<evidence type="ECO:0000256" key="7">
    <source>
        <dbReference type="ARBA" id="ARBA00022777"/>
    </source>
</evidence>
<feature type="transmembrane region" description="Helical" evidence="11">
    <location>
        <begin position="151"/>
        <end position="175"/>
    </location>
</feature>
<dbReference type="InterPro" id="IPR003661">
    <property type="entry name" value="HisK_dim/P_dom"/>
</dbReference>
<keyword evidence="5" id="KW-0808">Transferase</keyword>
<organism evidence="14 15">
    <name type="scientific">Mucilaginibacter roseus</name>
    <dbReference type="NCBI Taxonomy" id="1528868"/>
    <lineage>
        <taxon>Bacteria</taxon>
        <taxon>Pseudomonadati</taxon>
        <taxon>Bacteroidota</taxon>
        <taxon>Sphingobacteriia</taxon>
        <taxon>Sphingobacteriales</taxon>
        <taxon>Sphingobacteriaceae</taxon>
        <taxon>Mucilaginibacter</taxon>
    </lineage>
</organism>
<protein>
    <recommendedName>
        <fullName evidence="3">histidine kinase</fullName>
        <ecNumber evidence="3">2.7.13.3</ecNumber>
    </recommendedName>
</protein>
<accession>A0ABS8TYZ4</accession>
<dbReference type="SUPFAM" id="SSF158472">
    <property type="entry name" value="HAMP domain-like"/>
    <property type="match status" value="1"/>
</dbReference>
<keyword evidence="9" id="KW-0902">Two-component regulatory system</keyword>
<evidence type="ECO:0000256" key="9">
    <source>
        <dbReference type="ARBA" id="ARBA00023012"/>
    </source>
</evidence>
<dbReference type="PROSITE" id="PS50109">
    <property type="entry name" value="HIS_KIN"/>
    <property type="match status" value="1"/>
</dbReference>
<dbReference type="EC" id="2.7.13.3" evidence="3"/>
<dbReference type="PANTHER" id="PTHR45436:SF5">
    <property type="entry name" value="SENSOR HISTIDINE KINASE TRCS"/>
    <property type="match status" value="1"/>
</dbReference>
<evidence type="ECO:0000256" key="3">
    <source>
        <dbReference type="ARBA" id="ARBA00012438"/>
    </source>
</evidence>
<dbReference type="InterPro" id="IPR004358">
    <property type="entry name" value="Sig_transdc_His_kin-like_C"/>
</dbReference>
<evidence type="ECO:0000256" key="4">
    <source>
        <dbReference type="ARBA" id="ARBA00022553"/>
    </source>
</evidence>
<dbReference type="Proteomes" id="UP001199919">
    <property type="component" value="Unassembled WGS sequence"/>
</dbReference>
<evidence type="ECO:0000259" key="12">
    <source>
        <dbReference type="PROSITE" id="PS50109"/>
    </source>
</evidence>
<dbReference type="InterPro" id="IPR036890">
    <property type="entry name" value="HATPase_C_sf"/>
</dbReference>
<evidence type="ECO:0000256" key="1">
    <source>
        <dbReference type="ARBA" id="ARBA00000085"/>
    </source>
</evidence>
<evidence type="ECO:0000256" key="5">
    <source>
        <dbReference type="ARBA" id="ARBA00022679"/>
    </source>
</evidence>
<keyword evidence="15" id="KW-1185">Reference proteome</keyword>
<dbReference type="PRINTS" id="PR00344">
    <property type="entry name" value="BCTRLSENSOR"/>
</dbReference>
<dbReference type="SMART" id="SM00387">
    <property type="entry name" value="HATPase_c"/>
    <property type="match status" value="1"/>
</dbReference>
<dbReference type="PANTHER" id="PTHR45436">
    <property type="entry name" value="SENSOR HISTIDINE KINASE YKOH"/>
    <property type="match status" value="1"/>
</dbReference>
<evidence type="ECO:0000256" key="11">
    <source>
        <dbReference type="SAM" id="Phobius"/>
    </source>
</evidence>
<dbReference type="SUPFAM" id="SSF47384">
    <property type="entry name" value="Homodimeric domain of signal transducing histidine kinase"/>
    <property type="match status" value="1"/>
</dbReference>
<dbReference type="GO" id="GO:0016301">
    <property type="term" value="F:kinase activity"/>
    <property type="evidence" value="ECO:0007669"/>
    <property type="project" value="UniProtKB-KW"/>
</dbReference>
<dbReference type="Gene3D" id="1.10.287.130">
    <property type="match status" value="1"/>
</dbReference>
<keyword evidence="4" id="KW-0597">Phosphoprotein</keyword>
<feature type="transmembrane region" description="Helical" evidence="11">
    <location>
        <begin position="7"/>
        <end position="30"/>
    </location>
</feature>
<dbReference type="Pfam" id="PF00672">
    <property type="entry name" value="HAMP"/>
    <property type="match status" value="1"/>
</dbReference>
<dbReference type="Pfam" id="PF02518">
    <property type="entry name" value="HATPase_c"/>
    <property type="match status" value="1"/>
</dbReference>
<evidence type="ECO:0000256" key="10">
    <source>
        <dbReference type="ARBA" id="ARBA00023136"/>
    </source>
</evidence>
<evidence type="ECO:0000313" key="15">
    <source>
        <dbReference type="Proteomes" id="UP001199919"/>
    </source>
</evidence>
<feature type="domain" description="Histidine kinase" evidence="12">
    <location>
        <begin position="237"/>
        <end position="454"/>
    </location>
</feature>
<sequence>MKIKTRLSLYFTLISSGALLLVLVAVYLAVYSFSREDFYDRLTDRANVASQLYLKADEINADSLMQVQQRYLDKLHGEVIKVYDDDNRSAFNTHNDIFWRDTIIEQVRKEKFLKYQDGDRQVVGKLYHDNQGDFVILVSAYDRSFPSRITMLSQIASVLFITFTAVLFFAGQLFANRALAPIKQVITQMGQIRSSNLHMRVKGAKNKDEIDELISNFNSLLERLENAFELQQTFVANASHELRTPLTSIMGEVEVALTKARNTNEYERILASISADAMRLQETITSLMELAQVDMNYTQAKISAVRVDELLWELHEAWSEKKGPGKLDLQFGNMPEDEADLDIQGNKPLLYIALNNIIDNAFKYSGNQAVTVKFEALPTAINIAVVDKGPGIPLADQQKILRPFYRAGNLKKLPGSGLGLYITDKIIQLCNGRIQVISDGKAGSTFAVNFEKKAAL</sequence>
<dbReference type="CDD" id="cd06225">
    <property type="entry name" value="HAMP"/>
    <property type="match status" value="1"/>
</dbReference>
<comment type="subcellular location">
    <subcellularLocation>
        <location evidence="2">Membrane</location>
    </subcellularLocation>
</comment>
<dbReference type="CDD" id="cd00075">
    <property type="entry name" value="HATPase"/>
    <property type="match status" value="1"/>
</dbReference>
<evidence type="ECO:0000313" key="14">
    <source>
        <dbReference type="EMBL" id="MCD8740091.1"/>
    </source>
</evidence>
<dbReference type="CDD" id="cd00082">
    <property type="entry name" value="HisKA"/>
    <property type="match status" value="1"/>
</dbReference>
<evidence type="ECO:0000259" key="13">
    <source>
        <dbReference type="PROSITE" id="PS50885"/>
    </source>
</evidence>
<gene>
    <name evidence="14" type="ORF">LT679_05710</name>
</gene>
<comment type="catalytic activity">
    <reaction evidence="1">
        <text>ATP + protein L-histidine = ADP + protein N-phospho-L-histidine.</text>
        <dbReference type="EC" id="2.7.13.3"/>
    </reaction>
</comment>
<dbReference type="PROSITE" id="PS50885">
    <property type="entry name" value="HAMP"/>
    <property type="match status" value="1"/>
</dbReference>
<dbReference type="InterPro" id="IPR005467">
    <property type="entry name" value="His_kinase_dom"/>
</dbReference>
<evidence type="ECO:0000256" key="6">
    <source>
        <dbReference type="ARBA" id="ARBA00022692"/>
    </source>
</evidence>
<proteinExistence type="predicted"/>
<reference evidence="14 15" key="1">
    <citation type="submission" date="2021-12" db="EMBL/GenBank/DDBJ databases">
        <title>Mucilaginibacter roseus genome.</title>
        <authorList>
            <person name="Ferreira J.R."/>
            <person name="Newman J.D."/>
        </authorList>
    </citation>
    <scope>NUCLEOTIDE SEQUENCE [LARGE SCALE GENOMIC DNA]</scope>
    <source>
        <strain evidence="14 15">LMG 28454</strain>
    </source>
</reference>
<keyword evidence="10 11" id="KW-0472">Membrane</keyword>
<dbReference type="SMART" id="SM00388">
    <property type="entry name" value="HisKA"/>
    <property type="match status" value="1"/>
</dbReference>
<dbReference type="Gene3D" id="3.30.565.10">
    <property type="entry name" value="Histidine kinase-like ATPase, C-terminal domain"/>
    <property type="match status" value="1"/>
</dbReference>
<dbReference type="InterPro" id="IPR050428">
    <property type="entry name" value="TCS_sensor_his_kinase"/>
</dbReference>
<dbReference type="Gene3D" id="6.10.340.10">
    <property type="match status" value="1"/>
</dbReference>
<dbReference type="InterPro" id="IPR003594">
    <property type="entry name" value="HATPase_dom"/>
</dbReference>
<comment type="caution">
    <text evidence="14">The sequence shown here is derived from an EMBL/GenBank/DDBJ whole genome shotgun (WGS) entry which is preliminary data.</text>
</comment>
<dbReference type="SUPFAM" id="SSF55874">
    <property type="entry name" value="ATPase domain of HSP90 chaperone/DNA topoisomerase II/histidine kinase"/>
    <property type="match status" value="1"/>
</dbReference>
<dbReference type="EMBL" id="JAJPWV010000002">
    <property type="protein sequence ID" value="MCD8740091.1"/>
    <property type="molecule type" value="Genomic_DNA"/>
</dbReference>
<dbReference type="SMART" id="SM00304">
    <property type="entry name" value="HAMP"/>
    <property type="match status" value="1"/>
</dbReference>
<dbReference type="Pfam" id="PF00512">
    <property type="entry name" value="HisKA"/>
    <property type="match status" value="1"/>
</dbReference>
<keyword evidence="8 11" id="KW-1133">Transmembrane helix</keyword>
<dbReference type="InterPro" id="IPR003660">
    <property type="entry name" value="HAMP_dom"/>
</dbReference>
<dbReference type="InterPro" id="IPR036097">
    <property type="entry name" value="HisK_dim/P_sf"/>
</dbReference>
<keyword evidence="7 14" id="KW-0418">Kinase</keyword>
<dbReference type="RefSeq" id="WP_232176394.1">
    <property type="nucleotide sequence ID" value="NZ_JAJPWV010000002.1"/>
</dbReference>
<feature type="domain" description="HAMP" evidence="13">
    <location>
        <begin position="176"/>
        <end position="229"/>
    </location>
</feature>